<keyword evidence="4" id="KW-1185">Reference proteome</keyword>
<evidence type="ECO:0000256" key="1">
    <source>
        <dbReference type="ARBA" id="ARBA00022448"/>
    </source>
</evidence>
<dbReference type="Gene3D" id="3.40.50.300">
    <property type="entry name" value="P-loop containing nucleotide triphosphate hydrolases"/>
    <property type="match status" value="1"/>
</dbReference>
<dbReference type="Pfam" id="PF14510">
    <property type="entry name" value="ABC_trans_N"/>
    <property type="match status" value="1"/>
</dbReference>
<dbReference type="PANTHER" id="PTHR19241">
    <property type="entry name" value="ATP-BINDING CASSETTE TRANSPORTER"/>
    <property type="match status" value="1"/>
</dbReference>
<dbReference type="EMBL" id="PDNC01000180">
    <property type="protein sequence ID" value="PGG96342.1"/>
    <property type="molecule type" value="Genomic_DNA"/>
</dbReference>
<dbReference type="AlphaFoldDB" id="A0A2B7WI95"/>
<dbReference type="STRING" id="2060905.A0A2B7WI95"/>
<dbReference type="OrthoDB" id="4501769at2759"/>
<evidence type="ECO:0000313" key="3">
    <source>
        <dbReference type="EMBL" id="PGG96342.1"/>
    </source>
</evidence>
<dbReference type="SUPFAM" id="SSF52540">
    <property type="entry name" value="P-loop containing nucleoside triphosphate hydrolases"/>
    <property type="match status" value="1"/>
</dbReference>
<name>A0A2B7WI95_9EURO</name>
<dbReference type="Proteomes" id="UP000224080">
    <property type="component" value="Unassembled WGS sequence"/>
</dbReference>
<keyword evidence="1" id="KW-0813">Transport</keyword>
<evidence type="ECO:0000313" key="4">
    <source>
        <dbReference type="Proteomes" id="UP000224080"/>
    </source>
</evidence>
<organism evidence="3 4">
    <name type="scientific">Blastomyces parvus</name>
    <dbReference type="NCBI Taxonomy" id="2060905"/>
    <lineage>
        <taxon>Eukaryota</taxon>
        <taxon>Fungi</taxon>
        <taxon>Dikarya</taxon>
        <taxon>Ascomycota</taxon>
        <taxon>Pezizomycotina</taxon>
        <taxon>Eurotiomycetes</taxon>
        <taxon>Eurotiomycetidae</taxon>
        <taxon>Onygenales</taxon>
        <taxon>Ajellomycetaceae</taxon>
        <taxon>Blastomyces</taxon>
    </lineage>
</organism>
<evidence type="ECO:0000259" key="2">
    <source>
        <dbReference type="Pfam" id="PF14510"/>
    </source>
</evidence>
<feature type="domain" description="Pleiotropic ABC efflux transporter N-terminal" evidence="2">
    <location>
        <begin position="63"/>
        <end position="126"/>
    </location>
</feature>
<sequence>MYSKGSQHTLGIDHGKENEAEALPSNHDGIFHTISSITIDSNGAPKTDDSGMTEVQVKGLVDLARSMSHASAQSSTCTLHSDSDINPFINSESNPELNSHNEKFNLHKWMKSILHITSRDSECYPCHTMYGIVKCLAGFDQKICINILCNFKGLVKSGELLVVLSCPERCSTFLKTLAGETHDLYLREDTLVEYQGISWKQMHKNFWGEAIYQTETETHFTHLTAGDTLYFAAQAHAPANQLSDVSWNQYVLHMCDVVMVMLNLSHTVNTKIKNEYISGVSGDERKHISITETTLCRSSLQYWDNSTQSLDSAITHTVVESLHLSTRYASITAIVAIYQASQVIYDIFDKAMMLYEERQIYFENTINTKKYFVDMSFYCLDRQTTGDFLTSLTNPEE</sequence>
<dbReference type="InterPro" id="IPR029481">
    <property type="entry name" value="ABC_trans_N"/>
</dbReference>
<reference evidence="3 4" key="1">
    <citation type="submission" date="2017-10" db="EMBL/GenBank/DDBJ databases">
        <title>Comparative genomics in systemic dimorphic fungi from Ajellomycetaceae.</title>
        <authorList>
            <person name="Munoz J.F."/>
            <person name="Mcewen J.G."/>
            <person name="Clay O.K."/>
            <person name="Cuomo C.A."/>
        </authorList>
    </citation>
    <scope>NUCLEOTIDE SEQUENCE [LARGE SCALE GENOMIC DNA]</scope>
    <source>
        <strain evidence="3 4">UAMH130</strain>
    </source>
</reference>
<proteinExistence type="predicted"/>
<comment type="caution">
    <text evidence="3">The sequence shown here is derived from an EMBL/GenBank/DDBJ whole genome shotgun (WGS) entry which is preliminary data.</text>
</comment>
<gene>
    <name evidence="3" type="ORF">GX51_07872</name>
</gene>
<protein>
    <recommendedName>
        <fullName evidence="2">Pleiotropic ABC efflux transporter N-terminal domain-containing protein</fullName>
    </recommendedName>
</protein>
<dbReference type="InterPro" id="IPR027417">
    <property type="entry name" value="P-loop_NTPase"/>
</dbReference>
<accession>A0A2B7WI95</accession>